<feature type="transmembrane region" description="Helical" evidence="1">
    <location>
        <begin position="7"/>
        <end position="29"/>
    </location>
</feature>
<organism evidence="2 3">
    <name type="scientific">Scopulibacillus cellulosilyticus</name>
    <dbReference type="NCBI Taxonomy" id="2665665"/>
    <lineage>
        <taxon>Bacteria</taxon>
        <taxon>Bacillati</taxon>
        <taxon>Bacillota</taxon>
        <taxon>Bacilli</taxon>
        <taxon>Bacillales</taxon>
        <taxon>Sporolactobacillaceae</taxon>
        <taxon>Scopulibacillus</taxon>
    </lineage>
</organism>
<keyword evidence="1" id="KW-1133">Transmembrane helix</keyword>
<proteinExistence type="predicted"/>
<gene>
    <name evidence="2" type="ORF">ACFQRG_02675</name>
</gene>
<protein>
    <submittedName>
        <fullName evidence="2">Uncharacterized protein</fullName>
    </submittedName>
</protein>
<comment type="caution">
    <text evidence="2">The sequence shown here is derived from an EMBL/GenBank/DDBJ whole genome shotgun (WGS) entry which is preliminary data.</text>
</comment>
<keyword evidence="3" id="KW-1185">Reference proteome</keyword>
<keyword evidence="1" id="KW-0472">Membrane</keyword>
<accession>A0ABW2PRE1</accession>
<dbReference type="RefSeq" id="WP_380963363.1">
    <property type="nucleotide sequence ID" value="NZ_JBHTCO010000003.1"/>
</dbReference>
<dbReference type="EMBL" id="JBHTCO010000003">
    <property type="protein sequence ID" value="MFC7391899.1"/>
    <property type="molecule type" value="Genomic_DNA"/>
</dbReference>
<dbReference type="Proteomes" id="UP001596505">
    <property type="component" value="Unassembled WGS sequence"/>
</dbReference>
<evidence type="ECO:0000313" key="2">
    <source>
        <dbReference type="EMBL" id="MFC7391899.1"/>
    </source>
</evidence>
<sequence length="109" mass="12671">MQTFLEYKWYVLVGLEVLAWASTFFMFYARYGLRSNKLFKLGVFLTVITGVIPQVVIGIINFFATRELDLFTLIIVVLIIYGATIGKKHVKALDNWVQKKFERKQSQKS</sequence>
<feature type="transmembrane region" description="Helical" evidence="1">
    <location>
        <begin position="70"/>
        <end position="86"/>
    </location>
</feature>
<reference evidence="3" key="1">
    <citation type="journal article" date="2019" name="Int. J. Syst. Evol. Microbiol.">
        <title>The Global Catalogue of Microorganisms (GCM) 10K type strain sequencing project: providing services to taxonomists for standard genome sequencing and annotation.</title>
        <authorList>
            <consortium name="The Broad Institute Genomics Platform"/>
            <consortium name="The Broad Institute Genome Sequencing Center for Infectious Disease"/>
            <person name="Wu L."/>
            <person name="Ma J."/>
        </authorList>
    </citation>
    <scope>NUCLEOTIDE SEQUENCE [LARGE SCALE GENOMIC DNA]</scope>
    <source>
        <strain evidence="3">CGMCC 1.16305</strain>
    </source>
</reference>
<keyword evidence="1" id="KW-0812">Transmembrane</keyword>
<evidence type="ECO:0000313" key="3">
    <source>
        <dbReference type="Proteomes" id="UP001596505"/>
    </source>
</evidence>
<evidence type="ECO:0000256" key="1">
    <source>
        <dbReference type="SAM" id="Phobius"/>
    </source>
</evidence>
<feature type="transmembrane region" description="Helical" evidence="1">
    <location>
        <begin position="41"/>
        <end position="64"/>
    </location>
</feature>
<name>A0ABW2PRE1_9BACL</name>